<evidence type="ECO:0000256" key="1">
    <source>
        <dbReference type="ARBA" id="ARBA00005384"/>
    </source>
</evidence>
<accession>A0ABU0LV36</accession>
<organism evidence="7 8">
    <name type="scientific">Ancylobacter amanitiformis</name>
    <dbReference type="NCBI Taxonomy" id="217069"/>
    <lineage>
        <taxon>Bacteria</taxon>
        <taxon>Pseudomonadati</taxon>
        <taxon>Pseudomonadota</taxon>
        <taxon>Alphaproteobacteria</taxon>
        <taxon>Hyphomicrobiales</taxon>
        <taxon>Xanthobacteraceae</taxon>
        <taxon>Ancylobacter</taxon>
    </lineage>
</organism>
<dbReference type="InterPro" id="IPR036390">
    <property type="entry name" value="WH_DNA-bd_sf"/>
</dbReference>
<dbReference type="InterPro" id="IPR036388">
    <property type="entry name" value="WH-like_DNA-bd_sf"/>
</dbReference>
<dbReference type="SUPFAM" id="SSF53383">
    <property type="entry name" value="PLP-dependent transferases"/>
    <property type="match status" value="1"/>
</dbReference>
<dbReference type="EMBL" id="JAUSVR010000013">
    <property type="protein sequence ID" value="MDQ0512473.1"/>
    <property type="molecule type" value="Genomic_DNA"/>
</dbReference>
<dbReference type="InterPro" id="IPR000524">
    <property type="entry name" value="Tscrpt_reg_HTH_GntR"/>
</dbReference>
<keyword evidence="7" id="KW-0808">Transferase</keyword>
<dbReference type="RefSeq" id="WP_306891156.1">
    <property type="nucleotide sequence ID" value="NZ_JAUSVR010000013.1"/>
</dbReference>
<reference evidence="7 8" key="1">
    <citation type="submission" date="2023-07" db="EMBL/GenBank/DDBJ databases">
        <title>Genomic Encyclopedia of Type Strains, Phase IV (KMG-IV): sequencing the most valuable type-strain genomes for metagenomic binning, comparative biology and taxonomic classification.</title>
        <authorList>
            <person name="Goeker M."/>
        </authorList>
    </citation>
    <scope>NUCLEOTIDE SEQUENCE [LARGE SCALE GENOMIC DNA]</scope>
    <source>
        <strain evidence="7 8">DSM 15561</strain>
    </source>
</reference>
<evidence type="ECO:0000256" key="5">
    <source>
        <dbReference type="ARBA" id="ARBA00023163"/>
    </source>
</evidence>
<dbReference type="InterPro" id="IPR051446">
    <property type="entry name" value="HTH_trans_reg/aminotransferase"/>
</dbReference>
<dbReference type="CDD" id="cd00609">
    <property type="entry name" value="AAT_like"/>
    <property type="match status" value="1"/>
</dbReference>
<dbReference type="Gene3D" id="3.40.640.10">
    <property type="entry name" value="Type I PLP-dependent aspartate aminotransferase-like (Major domain)"/>
    <property type="match status" value="1"/>
</dbReference>
<dbReference type="PANTHER" id="PTHR46577">
    <property type="entry name" value="HTH-TYPE TRANSCRIPTIONAL REGULATORY PROTEIN GABR"/>
    <property type="match status" value="1"/>
</dbReference>
<proteinExistence type="inferred from homology"/>
<dbReference type="Gene3D" id="1.10.10.10">
    <property type="entry name" value="Winged helix-like DNA-binding domain superfamily/Winged helix DNA-binding domain"/>
    <property type="match status" value="1"/>
</dbReference>
<keyword evidence="2" id="KW-0663">Pyridoxal phosphate</keyword>
<sequence length="468" mass="50337">MTDPLSIALDRSARTSLAEQIRSAVATAIENGVLAPGARLPSWIDLATQLGVARGTVRAAYEKLLDAQLVVASTANGTRVAERPPDASTRTESPASRPFMMMYRELAAGNMIFKMGVPAHECFPAKLFSRIRARSIRAEAGLTASHPDRQGEPGLRREIAAHLALARGLKCSPSQVFITAGFAAGLGLTLLALGLEGRKAWMEDPGFPLTRRALEIGRLSLVPVPVDDEGIDVDYGIAQAPDAALALLTPGQQAPLGTTLSLSRRLKLLEWTESSGAFIIEDDYLSELQLKNRAAPALASLDRAGRVIHMGSFSKTLTPNLRLGFIVVPPELIARFADCATCLAPAPGTAVQLAMTEFMREGHYMRHLRRTKRVYSARGAALLDAFARRGRPIEIGGLAALLPLPIDVDDIRIAREALKFGLAPVPLSPWRMLPSTTTSGLLLGIATTPTEHLDAACDRMIEIIERLS</sequence>
<dbReference type="PANTHER" id="PTHR46577:SF1">
    <property type="entry name" value="HTH-TYPE TRANSCRIPTIONAL REGULATORY PROTEIN GABR"/>
    <property type="match status" value="1"/>
</dbReference>
<comment type="similarity">
    <text evidence="1">In the C-terminal section; belongs to the class-I pyridoxal-phosphate-dependent aminotransferase family.</text>
</comment>
<protein>
    <submittedName>
        <fullName evidence="7">GntR family transcriptional regulator/MocR family aminotransferase</fullName>
    </submittedName>
</protein>
<evidence type="ECO:0000256" key="2">
    <source>
        <dbReference type="ARBA" id="ARBA00022898"/>
    </source>
</evidence>
<dbReference type="SUPFAM" id="SSF46785">
    <property type="entry name" value="Winged helix' DNA-binding domain"/>
    <property type="match status" value="1"/>
</dbReference>
<evidence type="ECO:0000313" key="7">
    <source>
        <dbReference type="EMBL" id="MDQ0512473.1"/>
    </source>
</evidence>
<dbReference type="InterPro" id="IPR015421">
    <property type="entry name" value="PyrdxlP-dep_Trfase_major"/>
</dbReference>
<dbReference type="CDD" id="cd07377">
    <property type="entry name" value="WHTH_GntR"/>
    <property type="match status" value="1"/>
</dbReference>
<evidence type="ECO:0000313" key="8">
    <source>
        <dbReference type="Proteomes" id="UP001235094"/>
    </source>
</evidence>
<dbReference type="InterPro" id="IPR015424">
    <property type="entry name" value="PyrdxlP-dep_Trfase"/>
</dbReference>
<dbReference type="Proteomes" id="UP001235094">
    <property type="component" value="Unassembled WGS sequence"/>
</dbReference>
<keyword evidence="3" id="KW-0805">Transcription regulation</keyword>
<name>A0ABU0LV36_9HYPH</name>
<dbReference type="Pfam" id="PF00155">
    <property type="entry name" value="Aminotran_1_2"/>
    <property type="match status" value="1"/>
</dbReference>
<evidence type="ECO:0000256" key="4">
    <source>
        <dbReference type="ARBA" id="ARBA00023125"/>
    </source>
</evidence>
<evidence type="ECO:0000256" key="3">
    <source>
        <dbReference type="ARBA" id="ARBA00023015"/>
    </source>
</evidence>
<keyword evidence="7" id="KW-0032">Aminotransferase</keyword>
<keyword evidence="4" id="KW-0238">DNA-binding</keyword>
<evidence type="ECO:0000259" key="6">
    <source>
        <dbReference type="PROSITE" id="PS50949"/>
    </source>
</evidence>
<keyword evidence="8" id="KW-1185">Reference proteome</keyword>
<gene>
    <name evidence="7" type="ORF">QOZ99_003383</name>
</gene>
<dbReference type="SMART" id="SM00345">
    <property type="entry name" value="HTH_GNTR"/>
    <property type="match status" value="1"/>
</dbReference>
<dbReference type="PROSITE" id="PS50949">
    <property type="entry name" value="HTH_GNTR"/>
    <property type="match status" value="1"/>
</dbReference>
<keyword evidence="5" id="KW-0804">Transcription</keyword>
<comment type="caution">
    <text evidence="7">The sequence shown here is derived from an EMBL/GenBank/DDBJ whole genome shotgun (WGS) entry which is preliminary data.</text>
</comment>
<dbReference type="InterPro" id="IPR004839">
    <property type="entry name" value="Aminotransferase_I/II_large"/>
</dbReference>
<dbReference type="Pfam" id="PF00392">
    <property type="entry name" value="GntR"/>
    <property type="match status" value="1"/>
</dbReference>
<feature type="domain" description="HTH gntR-type" evidence="6">
    <location>
        <begin position="15"/>
        <end position="83"/>
    </location>
</feature>
<dbReference type="GO" id="GO:0008483">
    <property type="term" value="F:transaminase activity"/>
    <property type="evidence" value="ECO:0007669"/>
    <property type="project" value="UniProtKB-KW"/>
</dbReference>